<dbReference type="RefSeq" id="WP_184196530.1">
    <property type="nucleotide sequence ID" value="NZ_JACHGW010000002.1"/>
</dbReference>
<dbReference type="Proteomes" id="UP000520814">
    <property type="component" value="Unassembled WGS sequence"/>
</dbReference>
<evidence type="ECO:0000313" key="2">
    <source>
        <dbReference type="EMBL" id="MBB6050845.1"/>
    </source>
</evidence>
<dbReference type="InterPro" id="IPR056724">
    <property type="entry name" value="DUF7822"/>
</dbReference>
<proteinExistence type="predicted"/>
<evidence type="ECO:0000259" key="1">
    <source>
        <dbReference type="Pfam" id="PF25135"/>
    </source>
</evidence>
<comment type="caution">
    <text evidence="2">The sequence shown here is derived from an EMBL/GenBank/DDBJ whole genome shotgun (WGS) entry which is preliminary data.</text>
</comment>
<dbReference type="AlphaFoldDB" id="A0A7W9SQZ4"/>
<feature type="domain" description="DUF7822" evidence="1">
    <location>
        <begin position="13"/>
        <end position="149"/>
    </location>
</feature>
<dbReference type="Pfam" id="PF25135">
    <property type="entry name" value="DUF7822"/>
    <property type="match status" value="1"/>
</dbReference>
<name>A0A7W9SQZ4_ARMRO</name>
<keyword evidence="3" id="KW-1185">Reference proteome</keyword>
<protein>
    <recommendedName>
        <fullName evidence="1">DUF7822 domain-containing protein</fullName>
    </recommendedName>
</protein>
<dbReference type="EMBL" id="JACHGW010000002">
    <property type="protein sequence ID" value="MBB6050845.1"/>
    <property type="molecule type" value="Genomic_DNA"/>
</dbReference>
<evidence type="ECO:0000313" key="3">
    <source>
        <dbReference type="Proteomes" id="UP000520814"/>
    </source>
</evidence>
<accession>A0A7W9SQZ4</accession>
<organism evidence="2 3">
    <name type="scientific">Armatimonas rosea</name>
    <dbReference type="NCBI Taxonomy" id="685828"/>
    <lineage>
        <taxon>Bacteria</taxon>
        <taxon>Bacillati</taxon>
        <taxon>Armatimonadota</taxon>
        <taxon>Armatimonadia</taxon>
        <taxon>Armatimonadales</taxon>
        <taxon>Armatimonadaceae</taxon>
        <taxon>Armatimonas</taxon>
    </lineage>
</organism>
<sequence>MANRCSLYAVDFAPSEGTKAKPLLLAEHAYDIPLAFKLLVSASPQISPSLDWPDEGEVAILGELAQGRERLFAFLDQLTNPLAQPLVEETKAFLTHPERQLSHILLEPFDIFQMTGPDSVTAITWLLEEIQHLDERLPHQIETTLVALQIPAPNSSKRLWPWQKPPKPRDPLQPLYDLGLGSWG</sequence>
<gene>
    <name evidence="2" type="ORF">HNQ39_002636</name>
</gene>
<reference evidence="2 3" key="1">
    <citation type="submission" date="2020-08" db="EMBL/GenBank/DDBJ databases">
        <title>Genomic Encyclopedia of Type Strains, Phase IV (KMG-IV): sequencing the most valuable type-strain genomes for metagenomic binning, comparative biology and taxonomic classification.</title>
        <authorList>
            <person name="Goeker M."/>
        </authorList>
    </citation>
    <scope>NUCLEOTIDE SEQUENCE [LARGE SCALE GENOMIC DNA]</scope>
    <source>
        <strain evidence="2 3">DSM 23562</strain>
    </source>
</reference>